<accession>Q1IIR2</accession>
<dbReference type="KEGG" id="aba:Acid345_4238"/>
<dbReference type="eggNOG" id="COG0437">
    <property type="taxonomic scope" value="Bacteria"/>
</dbReference>
<dbReference type="PROSITE" id="PS51379">
    <property type="entry name" value="4FE4S_FER_2"/>
    <property type="match status" value="3"/>
</dbReference>
<feature type="binding site" evidence="7">
    <location>
        <position position="186"/>
    </location>
    <ligand>
        <name>[4Fe-4S] cluster</name>
        <dbReference type="ChEBI" id="CHEBI:49883"/>
        <label>2</label>
    </ligand>
</feature>
<dbReference type="PANTHER" id="PTHR43545:SF1">
    <property type="entry name" value="HYDROGENASE-2 OPERON PROTEIN HYBA"/>
    <property type="match status" value="1"/>
</dbReference>
<feature type="binding site" evidence="7">
    <location>
        <position position="57"/>
    </location>
    <ligand>
        <name>[4Fe-4S] cluster</name>
        <dbReference type="ChEBI" id="CHEBI:49883"/>
        <label>1</label>
    </ligand>
</feature>
<dbReference type="AlphaFoldDB" id="Q1IIR2"/>
<dbReference type="PANTHER" id="PTHR43545">
    <property type="entry name" value="FORMATE DEHYDROGENASE, NITRATE-INDUCIBLE, IRON-SULFUR SUBUNIT"/>
    <property type="match status" value="1"/>
</dbReference>
<name>Q1IIR2_KORVE</name>
<dbReference type="GO" id="GO:0046872">
    <property type="term" value="F:metal ion binding"/>
    <property type="evidence" value="ECO:0007669"/>
    <property type="project" value="UniProtKB-KW"/>
</dbReference>
<dbReference type="InterPro" id="IPR017900">
    <property type="entry name" value="4Fe4S_Fe_S_CS"/>
</dbReference>
<evidence type="ECO:0000256" key="4">
    <source>
        <dbReference type="ARBA" id="ARBA00022737"/>
    </source>
</evidence>
<dbReference type="GO" id="GO:0051539">
    <property type="term" value="F:4 iron, 4 sulfur cluster binding"/>
    <property type="evidence" value="ECO:0007669"/>
    <property type="project" value="UniProtKB-KW"/>
</dbReference>
<evidence type="ECO:0000256" key="1">
    <source>
        <dbReference type="ARBA" id="ARBA00004196"/>
    </source>
</evidence>
<dbReference type="EMBL" id="CP000360">
    <property type="protein sequence ID" value="ABF43238.1"/>
    <property type="molecule type" value="Genomic_DNA"/>
</dbReference>
<evidence type="ECO:0000256" key="7">
    <source>
        <dbReference type="PIRSR" id="PIRSR036298-50"/>
    </source>
</evidence>
<reference evidence="9 10" key="1">
    <citation type="journal article" date="2009" name="Appl. Environ. Microbiol.">
        <title>Three genomes from the phylum Acidobacteria provide insight into the lifestyles of these microorganisms in soils.</title>
        <authorList>
            <person name="Ward N.L."/>
            <person name="Challacombe J.F."/>
            <person name="Janssen P.H."/>
            <person name="Henrissat B."/>
            <person name="Coutinho P.M."/>
            <person name="Wu M."/>
            <person name="Xie G."/>
            <person name="Haft D.H."/>
            <person name="Sait M."/>
            <person name="Badger J."/>
            <person name="Barabote R.D."/>
            <person name="Bradley B."/>
            <person name="Brettin T.S."/>
            <person name="Brinkac L.M."/>
            <person name="Bruce D."/>
            <person name="Creasy T."/>
            <person name="Daugherty S.C."/>
            <person name="Davidsen T.M."/>
            <person name="DeBoy R.T."/>
            <person name="Detter J.C."/>
            <person name="Dodson R.J."/>
            <person name="Durkin A.S."/>
            <person name="Ganapathy A."/>
            <person name="Gwinn-Giglio M."/>
            <person name="Han C.S."/>
            <person name="Khouri H."/>
            <person name="Kiss H."/>
            <person name="Kothari S.P."/>
            <person name="Madupu R."/>
            <person name="Nelson K.E."/>
            <person name="Nelson W.C."/>
            <person name="Paulsen I."/>
            <person name="Penn K."/>
            <person name="Ren Q."/>
            <person name="Rosovitz M.J."/>
            <person name="Selengut J.D."/>
            <person name="Shrivastava S."/>
            <person name="Sullivan S.A."/>
            <person name="Tapia R."/>
            <person name="Thompson L.S."/>
            <person name="Watkins K.L."/>
            <person name="Yang Q."/>
            <person name="Yu C."/>
            <person name="Zafar N."/>
            <person name="Zhou L."/>
            <person name="Kuske C.R."/>
        </authorList>
    </citation>
    <scope>NUCLEOTIDE SEQUENCE [LARGE SCALE GENOMIC DNA]</scope>
    <source>
        <strain evidence="9 10">Ellin345</strain>
    </source>
</reference>
<dbReference type="Proteomes" id="UP000002432">
    <property type="component" value="Chromosome"/>
</dbReference>
<keyword evidence="5 7" id="KW-0408">Iron</keyword>
<feature type="binding site" evidence="7">
    <location>
        <position position="121"/>
    </location>
    <ligand>
        <name>[4Fe-4S] cluster</name>
        <dbReference type="ChEBI" id="CHEBI:49883"/>
        <label>4</label>
    </ligand>
</feature>
<sequence length="308" mass="33538">MAITRRELITNIAKAGVPAALAVTACAPKLEAETVPVPSGAVGLLYDASICIGCKACVAACAEANDTSPDTRGDGLHQAPNDLNDRTRNIIKLYKPAGGGPSSYVKRQCMHCLDPACAAGCPFQALSKDPETGIVTWTEDKCIGCRYCTITCPYHIPRFQWAGYNPRVTKCELCNTRLDKGLKPGCTTVCPTGAVIFGPRPALLMEAKSRITKSPNRYYQNRVYGEVDNGGTQALYLSHVPFEKLGLPEIGPDSVPAKTLRWQRRLYQYFALPAVLYVGLVQVIRKSLTGHEVEAHERERATGLRAQR</sequence>
<dbReference type="GO" id="GO:0030313">
    <property type="term" value="C:cell envelope"/>
    <property type="evidence" value="ECO:0007669"/>
    <property type="project" value="UniProtKB-SubCell"/>
</dbReference>
<dbReference type="STRING" id="204669.Acid345_4238"/>
<dbReference type="NCBIfam" id="NF008134">
    <property type="entry name" value="PRK10882.1"/>
    <property type="match status" value="1"/>
</dbReference>
<protein>
    <submittedName>
        <fullName evidence="9">Fe-S-cluster-containing hydrogenase</fullName>
    </submittedName>
</protein>
<keyword evidence="6 7" id="KW-0411">Iron-sulfur</keyword>
<keyword evidence="3 7" id="KW-0479">Metal-binding</keyword>
<dbReference type="PIRSF" id="PIRSF036298">
    <property type="entry name" value="FDH_4Fe4S"/>
    <property type="match status" value="1"/>
</dbReference>
<dbReference type="PROSITE" id="PS51257">
    <property type="entry name" value="PROKAR_LIPOPROTEIN"/>
    <property type="match status" value="1"/>
</dbReference>
<dbReference type="EnsemblBacteria" id="ABF43238">
    <property type="protein sequence ID" value="ABF43238"/>
    <property type="gene ID" value="Acid345_4238"/>
</dbReference>
<feature type="domain" description="4Fe-4S ferredoxin-type" evidence="8">
    <location>
        <begin position="42"/>
        <end position="70"/>
    </location>
</feature>
<gene>
    <name evidence="9" type="ordered locus">Acid345_4238</name>
</gene>
<dbReference type="HOGENOM" id="CLU_043374_0_0_0"/>
<comment type="cofactor">
    <cofactor evidence="7">
        <name>[4Fe-4S] cluster</name>
        <dbReference type="ChEBI" id="CHEBI:49883"/>
    </cofactor>
    <text evidence="7">Binds 4 [4Fe-4S] clusters per subunit.</text>
</comment>
<feature type="domain" description="4Fe-4S ferredoxin-type" evidence="8">
    <location>
        <begin position="100"/>
        <end position="131"/>
    </location>
</feature>
<feature type="binding site" evidence="7">
    <location>
        <position position="51"/>
    </location>
    <ligand>
        <name>[4Fe-4S] cluster</name>
        <dbReference type="ChEBI" id="CHEBI:49883"/>
        <label>1</label>
    </ligand>
</feature>
<feature type="binding site" evidence="7">
    <location>
        <position position="54"/>
    </location>
    <ligand>
        <name>[4Fe-4S] cluster</name>
        <dbReference type="ChEBI" id="CHEBI:49883"/>
        <label>1</label>
    </ligand>
</feature>
<feature type="binding site" evidence="7">
    <location>
        <position position="190"/>
    </location>
    <ligand>
        <name>[4Fe-4S] cluster</name>
        <dbReference type="ChEBI" id="CHEBI:49883"/>
        <label>1</label>
    </ligand>
</feature>
<keyword evidence="2 7" id="KW-0004">4Fe-4S</keyword>
<feature type="binding site" evidence="7">
    <location>
        <position position="174"/>
    </location>
    <ligand>
        <name>[4Fe-4S] cluster</name>
        <dbReference type="ChEBI" id="CHEBI:49883"/>
        <label>2</label>
    </ligand>
</feature>
<evidence type="ECO:0000256" key="5">
    <source>
        <dbReference type="ARBA" id="ARBA00023004"/>
    </source>
</evidence>
<dbReference type="InterPro" id="IPR017896">
    <property type="entry name" value="4Fe4S_Fe-S-bd"/>
</dbReference>
<dbReference type="CDD" id="cd10561">
    <property type="entry name" value="HybA_like"/>
    <property type="match status" value="1"/>
</dbReference>
<evidence type="ECO:0000313" key="9">
    <source>
        <dbReference type="EMBL" id="ABF43238.1"/>
    </source>
</evidence>
<feature type="binding site" evidence="7">
    <location>
        <position position="171"/>
    </location>
    <ligand>
        <name>[4Fe-4S] cluster</name>
        <dbReference type="ChEBI" id="CHEBI:49883"/>
        <label>2</label>
    </ligand>
</feature>
<feature type="binding site" evidence="7">
    <location>
        <position position="145"/>
    </location>
    <ligand>
        <name>[4Fe-4S] cluster</name>
        <dbReference type="ChEBI" id="CHEBI:49883"/>
        <label>4</label>
    </ligand>
</feature>
<feature type="binding site" evidence="7">
    <location>
        <position position="142"/>
    </location>
    <ligand>
        <name>[4Fe-4S] cluster</name>
        <dbReference type="ChEBI" id="CHEBI:49883"/>
        <label>4</label>
    </ligand>
</feature>
<evidence type="ECO:0000259" key="8">
    <source>
        <dbReference type="PROSITE" id="PS51379"/>
    </source>
</evidence>
<proteinExistence type="predicted"/>
<dbReference type="SUPFAM" id="SSF54862">
    <property type="entry name" value="4Fe-4S ferredoxins"/>
    <property type="match status" value="1"/>
</dbReference>
<dbReference type="Gene3D" id="3.30.70.20">
    <property type="match status" value="2"/>
</dbReference>
<feature type="binding site" evidence="7">
    <location>
        <position position="117"/>
    </location>
    <ligand>
        <name>[4Fe-4S] cluster</name>
        <dbReference type="ChEBI" id="CHEBI:49883"/>
        <label>3</label>
    </ligand>
</feature>
<feature type="domain" description="4Fe-4S ferredoxin-type" evidence="8">
    <location>
        <begin position="133"/>
        <end position="162"/>
    </location>
</feature>
<feature type="binding site" evidence="7">
    <location>
        <position position="152"/>
    </location>
    <ligand>
        <name>[4Fe-4S] cluster</name>
        <dbReference type="ChEBI" id="CHEBI:49883"/>
        <label>3</label>
    </ligand>
</feature>
<evidence type="ECO:0000256" key="2">
    <source>
        <dbReference type="ARBA" id="ARBA00022485"/>
    </source>
</evidence>
<feature type="binding site" evidence="7">
    <location>
        <position position="61"/>
    </location>
    <ligand>
        <name>[4Fe-4S] cluster</name>
        <dbReference type="ChEBI" id="CHEBI:49883"/>
        <label>2</label>
    </ligand>
</feature>
<evidence type="ECO:0000256" key="6">
    <source>
        <dbReference type="ARBA" id="ARBA00023014"/>
    </source>
</evidence>
<dbReference type="InterPro" id="IPR014603">
    <property type="entry name" value="Formate_DH_Fe-S_su"/>
</dbReference>
<organism evidence="9 10">
    <name type="scientific">Koribacter versatilis (strain Ellin345)</name>
    <dbReference type="NCBI Taxonomy" id="204669"/>
    <lineage>
        <taxon>Bacteria</taxon>
        <taxon>Pseudomonadati</taxon>
        <taxon>Acidobacteriota</taxon>
        <taxon>Terriglobia</taxon>
        <taxon>Terriglobales</taxon>
        <taxon>Candidatus Korobacteraceae</taxon>
        <taxon>Candidatus Korobacter</taxon>
    </lineage>
</organism>
<feature type="binding site" evidence="7">
    <location>
        <position position="112"/>
    </location>
    <ligand>
        <name>[4Fe-4S] cluster</name>
        <dbReference type="ChEBI" id="CHEBI:49883"/>
        <label>3</label>
    </ligand>
</feature>
<feature type="binding site" evidence="7">
    <location>
        <position position="109"/>
    </location>
    <ligand>
        <name>[4Fe-4S] cluster</name>
        <dbReference type="ChEBI" id="CHEBI:49883"/>
        <label>3</label>
    </ligand>
</feature>
<dbReference type="InterPro" id="IPR051555">
    <property type="entry name" value="FDH_Electron_Transfer_Unit"/>
</dbReference>
<keyword evidence="10" id="KW-1185">Reference proteome</keyword>
<comment type="subcellular location">
    <subcellularLocation>
        <location evidence="1">Cell envelope</location>
    </subcellularLocation>
</comment>
<evidence type="ECO:0000313" key="10">
    <source>
        <dbReference type="Proteomes" id="UP000002432"/>
    </source>
</evidence>
<evidence type="ECO:0000256" key="3">
    <source>
        <dbReference type="ARBA" id="ARBA00022723"/>
    </source>
</evidence>
<feature type="binding site" evidence="7">
    <location>
        <position position="148"/>
    </location>
    <ligand>
        <name>[4Fe-4S] cluster</name>
        <dbReference type="ChEBI" id="CHEBI:49883"/>
        <label>4</label>
    </ligand>
</feature>
<dbReference type="GO" id="GO:0045333">
    <property type="term" value="P:cellular respiration"/>
    <property type="evidence" value="ECO:0007669"/>
    <property type="project" value="InterPro"/>
</dbReference>
<dbReference type="Pfam" id="PF13247">
    <property type="entry name" value="Fer4_11"/>
    <property type="match status" value="1"/>
</dbReference>
<dbReference type="RefSeq" id="WP_011525037.1">
    <property type="nucleotide sequence ID" value="NC_008009.1"/>
</dbReference>
<dbReference type="PROSITE" id="PS00198">
    <property type="entry name" value="4FE4S_FER_1"/>
    <property type="match status" value="1"/>
</dbReference>
<keyword evidence="4" id="KW-0677">Repeat</keyword>
<dbReference type="GO" id="GO:0015944">
    <property type="term" value="P:formate oxidation"/>
    <property type="evidence" value="ECO:0007669"/>
    <property type="project" value="InterPro"/>
</dbReference>